<accession>A0ABS9Z654</accession>
<dbReference type="RefSeq" id="WP_243066879.1">
    <property type="nucleotide sequence ID" value="NZ_JAIVFK010000010.1"/>
</dbReference>
<comment type="pathway">
    <text evidence="6">Glycan metabolism; bacterial cellulose biosynthesis.</text>
</comment>
<keyword evidence="9" id="KW-1185">Reference proteome</keyword>
<keyword evidence="6" id="KW-0973">c-di-GMP</keyword>
<reference evidence="8" key="1">
    <citation type="journal article" date="2022" name="ISME J.">
        <title>Identification of active gaseous-alkane degraders at natural gas seeps.</title>
        <authorList>
            <person name="Farhan Ul Haque M."/>
            <person name="Hernandez M."/>
            <person name="Crombie A.T."/>
            <person name="Murrell J.C."/>
        </authorList>
    </citation>
    <scope>NUCLEOTIDE SEQUENCE</scope>
    <source>
        <strain evidence="8">PC2</strain>
    </source>
</reference>
<keyword evidence="6" id="KW-0135">Cellulose biosynthesis</keyword>
<evidence type="ECO:0000256" key="2">
    <source>
        <dbReference type="ARBA" id="ARBA00022475"/>
    </source>
</evidence>
<evidence type="ECO:0000313" key="9">
    <source>
        <dbReference type="Proteomes" id="UP001139104"/>
    </source>
</evidence>
<comment type="subunit">
    <text evidence="6">Tightly associated with the cellulose synthase catalytic subunit.</text>
</comment>
<organism evidence="8 9">
    <name type="scientific">Candidatus Rhodoblastus alkanivorans</name>
    <dbReference type="NCBI Taxonomy" id="2954117"/>
    <lineage>
        <taxon>Bacteria</taxon>
        <taxon>Pseudomonadati</taxon>
        <taxon>Pseudomonadota</taxon>
        <taxon>Alphaproteobacteria</taxon>
        <taxon>Hyphomicrobiales</taxon>
        <taxon>Rhodoblastaceae</taxon>
        <taxon>Rhodoblastus</taxon>
    </lineage>
</organism>
<gene>
    <name evidence="8" type="ORF">K2U94_08980</name>
</gene>
<evidence type="ECO:0000256" key="4">
    <source>
        <dbReference type="ARBA" id="ARBA00022989"/>
    </source>
</evidence>
<feature type="region of interest" description="Disordered" evidence="7">
    <location>
        <begin position="92"/>
        <end position="125"/>
    </location>
</feature>
<protein>
    <recommendedName>
        <fullName evidence="6">Cyclic di-GMP-binding protein</fullName>
    </recommendedName>
    <alternativeName>
        <fullName evidence="6">Cellulose synthase regulatory subunit</fullName>
    </alternativeName>
</protein>
<evidence type="ECO:0000256" key="6">
    <source>
        <dbReference type="RuleBase" id="RU365021"/>
    </source>
</evidence>
<feature type="transmembrane region" description="Helical" evidence="6">
    <location>
        <begin position="875"/>
        <end position="896"/>
    </location>
</feature>
<comment type="function">
    <text evidence="6">Binds the cellulose synthase activator, bis-(3'-5') cyclic diguanylic acid (c-di-GMP).</text>
</comment>
<name>A0ABS9Z654_9HYPH</name>
<dbReference type="PANTHER" id="PTHR39083">
    <property type="entry name" value="CYCLIC DI-GMP-BINDING PROTEIN"/>
    <property type="match status" value="1"/>
</dbReference>
<dbReference type="InterPro" id="IPR018513">
    <property type="entry name" value="Cell_synthase_bac"/>
</dbReference>
<comment type="similarity">
    <text evidence="6">Belongs to the AcsB/BcsB family.</text>
</comment>
<keyword evidence="6" id="KW-0997">Cell inner membrane</keyword>
<keyword evidence="4 6" id="KW-1133">Transmembrane helix</keyword>
<keyword evidence="3 6" id="KW-0812">Transmembrane</keyword>
<dbReference type="PANTHER" id="PTHR39083:SF1">
    <property type="entry name" value="CYCLIC DI-GMP-BINDING PROTEIN"/>
    <property type="match status" value="1"/>
</dbReference>
<dbReference type="Gene3D" id="2.60.120.260">
    <property type="entry name" value="Galactose-binding domain-like"/>
    <property type="match status" value="2"/>
</dbReference>
<dbReference type="EMBL" id="JAIVFP010000001">
    <property type="protein sequence ID" value="MCI4682895.1"/>
    <property type="molecule type" value="Genomic_DNA"/>
</dbReference>
<proteinExistence type="inferred from homology"/>
<evidence type="ECO:0000313" key="8">
    <source>
        <dbReference type="EMBL" id="MCI4682895.1"/>
    </source>
</evidence>
<sequence length="904" mass="94662">MSPRPKAETRSPQHALRGAATTAAVILALAAARAQPRTATPDEALFLAPNRIAFAPPAFLADRDGPAAKIDPAPVGTIEAAPRIRLPAASTPVAAASPPAPLPPSAAAAPGPGPAPAPTSEPNAAEGGFVLRHLPNNIQGFRLSGEIGASEWPIYLSEAQARSRLRFQLGYMSAVSVMPEASKIIVSINDVEIGATRISAFDKVQTVDFDIPPNLVKPGFNAVRIAVDERHRVDCSLEATYELWTQIDPSQTGILAPSSQNEALGLADLAALPPDSQGALPVRAVLPGRTSPGNIERVIRAVQIIASSGHFEQPMVDVGPMAGGAYGVNLVVGLAADLARIPDLAAFGGIDGPRLAFLPATAARRATIVITGRTQDDVNRALRQFDKTAQPRGSRAGLRASQAFPGYRVTGGETVKLADLGLHSEEFSGRYFRVGFNIIMPADFYSADYAKVPLDLAGGYAPGLLSNAKIIVAINGHNAVSAPLSNARGAVFKDKTLPLPLGFLRPGLNRIEIQAQLPTAADAACDPLAAIANKKRFLFLDSTTIRIPQLARIGRVPDLAVTASGGFPYIGGGKQPKLYAPSPDIHSIAAAATFAARMAASAGRPIDFRFTTAPPAVGSGATLVVAAAGQLDFATARALGLDPERLRAAWADRSAAPADSLAKPSPADIRARSRLVLQKNLPAACHLRRAPVVGPASGVPPVDIAALLAEAANPPETPANRDLFDAWSEKLGGHERWRQWLKGAGAEIADVAGAAWRGTMDEAQALIANGDEAAAKIIYRSDNSLLIAQTVRGAAADDVWTLVTAPNSTLLSQSVDCLSDPRVWRHVDGRLSLLDDSDGAIATLPASQLHFVATQPLSVSNVRLISASWLSLNPAVYVTFTLIVAFILAAATLEFVRNVGRRAE</sequence>
<dbReference type="Proteomes" id="UP001139104">
    <property type="component" value="Unassembled WGS sequence"/>
</dbReference>
<keyword evidence="5 6" id="KW-0472">Membrane</keyword>
<comment type="caution">
    <text evidence="8">The sequence shown here is derived from an EMBL/GenBank/DDBJ whole genome shotgun (WGS) entry which is preliminary data.</text>
</comment>
<evidence type="ECO:0000256" key="3">
    <source>
        <dbReference type="ARBA" id="ARBA00022692"/>
    </source>
</evidence>
<keyword evidence="2 6" id="KW-1003">Cell membrane</keyword>
<evidence type="ECO:0000256" key="7">
    <source>
        <dbReference type="SAM" id="MobiDB-lite"/>
    </source>
</evidence>
<evidence type="ECO:0000256" key="5">
    <source>
        <dbReference type="ARBA" id="ARBA00023136"/>
    </source>
</evidence>
<comment type="subcellular location">
    <subcellularLocation>
        <location evidence="6">Cell inner membrane</location>
    </subcellularLocation>
    <subcellularLocation>
        <location evidence="1">Cell membrane</location>
        <topology evidence="1">Single-pass membrane protein</topology>
    </subcellularLocation>
</comment>
<dbReference type="Pfam" id="PF03170">
    <property type="entry name" value="BcsB"/>
    <property type="match status" value="1"/>
</dbReference>
<evidence type="ECO:0000256" key="1">
    <source>
        <dbReference type="ARBA" id="ARBA00004162"/>
    </source>
</evidence>